<evidence type="ECO:0000256" key="5">
    <source>
        <dbReference type="ARBA" id="ARBA00093456"/>
    </source>
</evidence>
<comment type="similarity">
    <text evidence="5">Belongs to the Fanconi anemia protein FANCD2 family.</text>
</comment>
<evidence type="ECO:0000313" key="7">
    <source>
        <dbReference type="Proteomes" id="UP001652625"/>
    </source>
</evidence>
<proteinExistence type="inferred from homology"/>
<evidence type="ECO:0000256" key="6">
    <source>
        <dbReference type="SAM" id="MobiDB-lite"/>
    </source>
</evidence>
<keyword evidence="3" id="KW-0832">Ubl conjugation</keyword>
<evidence type="ECO:0000256" key="4">
    <source>
        <dbReference type="ARBA" id="ARBA00023242"/>
    </source>
</evidence>
<accession>A0ABM4DGZ7</accession>
<name>A0ABM4DGZ7_HYDVU</name>
<evidence type="ECO:0000256" key="2">
    <source>
        <dbReference type="ARBA" id="ARBA00022499"/>
    </source>
</evidence>
<organism evidence="7 8">
    <name type="scientific">Hydra vulgaris</name>
    <name type="common">Hydra</name>
    <name type="synonym">Hydra attenuata</name>
    <dbReference type="NCBI Taxonomy" id="6087"/>
    <lineage>
        <taxon>Eukaryota</taxon>
        <taxon>Metazoa</taxon>
        <taxon>Cnidaria</taxon>
        <taxon>Hydrozoa</taxon>
        <taxon>Hydroidolina</taxon>
        <taxon>Anthoathecata</taxon>
        <taxon>Aplanulata</taxon>
        <taxon>Hydridae</taxon>
        <taxon>Hydra</taxon>
    </lineage>
</organism>
<dbReference type="RefSeq" id="XP_065673751.1">
    <property type="nucleotide sequence ID" value="XM_065817679.1"/>
</dbReference>
<comment type="subcellular location">
    <subcellularLocation>
        <location evidence="1">Nucleus</location>
    </subcellularLocation>
</comment>
<feature type="region of interest" description="Disordered" evidence="6">
    <location>
        <begin position="1371"/>
        <end position="1405"/>
    </location>
</feature>
<dbReference type="Pfam" id="PF14631">
    <property type="entry name" value="FancD2"/>
    <property type="match status" value="1"/>
</dbReference>
<dbReference type="InterPro" id="IPR029448">
    <property type="entry name" value="FANCD2"/>
</dbReference>
<evidence type="ECO:0000256" key="3">
    <source>
        <dbReference type="ARBA" id="ARBA00022843"/>
    </source>
</evidence>
<dbReference type="GeneID" id="105844068"/>
<evidence type="ECO:0000313" key="8">
    <source>
        <dbReference type="RefSeq" id="XP_065673751.1"/>
    </source>
</evidence>
<protein>
    <submittedName>
        <fullName evidence="8">Fanconi anemia group D2 protein isoform X5</fullName>
    </submittedName>
</protein>
<dbReference type="Proteomes" id="UP001652625">
    <property type="component" value="Chromosome 14"/>
</dbReference>
<sequence>MVRSSRRPHSLLSNSFQSDRKKQKISDLADNPLCVLATKCGFIFSDHINQPNELGVDQIMFQKDLSKALKNINDELKSNLINGLMDLWKDHKRFCFSLLPTISADICVNSSRGKQQESFVRLLLGISYLQTPVAIALLEKLPEISIDEELIKTAEELGDINLHQRMVDQLRWLDKIYDSKVLVEKVFEIISISDVNVQREIILCVPDFMDESNHEEVVGNLHQLLCSNSQLTSSLMEAFSCINLKTNLLEQVRDSAIKILDSADISNIAGIVKFLQQSLNDKSVHQIVAKIREKVDFNSSSLRYTPAHRTKGENNEKQHMDGIFNAIKTGILFQKIIADEWVKVLETISNSKEQKVLDVFVLLVLVRNKTKCKVIETLMRTKIKKKIFTECTIGLAFKEYYNIFSEYLHEILYLAESFIRSPEAIVSSYGTCLYTKSFICFNNESKQKIVEALVTHITGNTHSAELEVAMSILCYLMSEHYEKICSFAATIKKIGEFIENISVSQMRKLFSVLAKLSYGSVNCDSNDDLQEMIFRNLSSSIWRLKRIGIIGAMMVVATLGKIALEFTNEKSTLNESRLLEKNTFNNKKAIQYLTVAQESVKVQPEALSLFYDELASIVLREKLDPKLLAWISEKTFIDFQNEFLLDVEFIKTSNDHQMQLSFDLDHTEEGGISINILPLIINKIMDKNGEKVSSQAKTKNKLIYLHSHFRLIQVCEKKQNGSLDGIDALLGCPLVLFDERTLETFPIMNEQDRIIVCSTFINAINWLREVINAFTIESASYEIQVKIVSRLKTLVALTETLQLHLVITPNFKLPLVDYSIDDDLLSSIKSIKVLADAKLFKKPKKSKLKKKVQVNDENEDPEKCSDKDDRLFENIEKDSINQSILLSNFPASLRPLDLDIFYILTYKNVLQCFANKMKKDNEKEVLSSNEIIFLLKDFRMKLEHALQSNNRSLFLKQSITKLVGFSNLPCATDVMKFYMKLQPSLFIIFNKCYNYFEKILSDNDGVIDSKEMKSLDTRQMQMIYQLLFDCLHIVLQWDGFETELNEESLMVILQCFTKNKSKSQLQDSAREFFQSIVSFSATVTSIHLAATLLKILHLTLKWNVEKETIKKKIRDIAVSFLEKSWFDSNGEKDKGPLFNTNLSYLIKLSITLSEEPLTAINDICNNVCNGLIVDPDKKNIDVFIKSLPSLTKNTLLACYKCLFEELNSITKLNVSTVLSDAVMAHITADADIVEKMVKVETSIKVFHVLVDIVKNTESHALLGSALKYSRIYLETFLKYAMPFLEKTLRSQKDLVHAILKNLQQSTRLLQHLCGHTKFEKSSSLTAFVPALKKCLETFVYRVKALLAYNNCENAFWLGNLKNRDLKGNEISSQVESSIADDESATEVDEEEVMEEGDENENSESF</sequence>
<dbReference type="PANTHER" id="PTHR32086:SF0">
    <property type="entry name" value="FANCONI ANEMIA GROUP D2 PROTEIN"/>
    <property type="match status" value="1"/>
</dbReference>
<keyword evidence="7" id="KW-1185">Reference proteome</keyword>
<dbReference type="PANTHER" id="PTHR32086">
    <property type="entry name" value="FANCONI ANEMIA GROUP D2 PROTEIN"/>
    <property type="match status" value="1"/>
</dbReference>
<evidence type="ECO:0000256" key="1">
    <source>
        <dbReference type="ARBA" id="ARBA00004123"/>
    </source>
</evidence>
<gene>
    <name evidence="8" type="primary">LOC105844068</name>
</gene>
<keyword evidence="4" id="KW-0539">Nucleus</keyword>
<feature type="compositionally biased region" description="Acidic residues" evidence="6">
    <location>
        <begin position="1378"/>
        <end position="1405"/>
    </location>
</feature>
<keyword evidence="2" id="KW-1017">Isopeptide bond</keyword>
<reference evidence="8" key="1">
    <citation type="submission" date="2025-08" db="UniProtKB">
        <authorList>
            <consortium name="RefSeq"/>
        </authorList>
    </citation>
    <scope>IDENTIFICATION</scope>
</reference>